<accession>A0A0S3EWL0</accession>
<name>A0A0S3EWL0_9SPHN</name>
<dbReference type="AlphaFoldDB" id="A0A0S3EWL0"/>
<dbReference type="SUPFAM" id="SSF102588">
    <property type="entry name" value="LmbE-like"/>
    <property type="match status" value="1"/>
</dbReference>
<dbReference type="InterPro" id="IPR024078">
    <property type="entry name" value="LmbE-like_dom_sf"/>
</dbReference>
<dbReference type="OrthoDB" id="9790023at2"/>
<proteinExistence type="predicted"/>
<dbReference type="RefSeq" id="WP_062062975.1">
    <property type="nucleotide sequence ID" value="NZ_CP013264.1"/>
</dbReference>
<protein>
    <submittedName>
        <fullName evidence="1">GlcNAc-PI de-N-acetylase</fullName>
    </submittedName>
</protein>
<dbReference type="KEGG" id="sbd:ATN00_05285"/>
<gene>
    <name evidence="1" type="ORF">ATN00_05285</name>
</gene>
<organism evidence="1 2">
    <name type="scientific">Sphingobium baderi</name>
    <dbReference type="NCBI Taxonomy" id="1332080"/>
    <lineage>
        <taxon>Bacteria</taxon>
        <taxon>Pseudomonadati</taxon>
        <taxon>Pseudomonadota</taxon>
        <taxon>Alphaproteobacteria</taxon>
        <taxon>Sphingomonadales</taxon>
        <taxon>Sphingomonadaceae</taxon>
        <taxon>Sphingobium</taxon>
    </lineage>
</organism>
<keyword evidence="2" id="KW-1185">Reference proteome</keyword>
<dbReference type="EMBL" id="CP013264">
    <property type="protein sequence ID" value="ALR19811.1"/>
    <property type="molecule type" value="Genomic_DNA"/>
</dbReference>
<dbReference type="PANTHER" id="PTHR12993:SF11">
    <property type="entry name" value="N-ACETYLGLUCOSAMINYL-PHOSPHATIDYLINOSITOL DE-N-ACETYLASE"/>
    <property type="match status" value="1"/>
</dbReference>
<reference evidence="1 2" key="1">
    <citation type="submission" date="2015-11" db="EMBL/GenBank/DDBJ databases">
        <title>A Two-component Flavoprotein Monooxygenase System MeaXY Responsible for para-Hydroxylation of 2-Methyl-6-ethylaniline and 2,6-Diethylaniline in Sphingobium baderi DE-13.</title>
        <authorList>
            <person name="Cheng M."/>
            <person name="Meng Q."/>
            <person name="Yang Y."/>
            <person name="Chu C."/>
            <person name="Yan X."/>
            <person name="He J."/>
            <person name="Li S."/>
        </authorList>
    </citation>
    <scope>NUCLEOTIDE SEQUENCE [LARGE SCALE GENOMIC DNA]</scope>
    <source>
        <strain evidence="1 2">DE-13</strain>
    </source>
</reference>
<dbReference type="PANTHER" id="PTHR12993">
    <property type="entry name" value="N-ACETYLGLUCOSAMINYL-PHOSPHATIDYLINOSITOL DE-N-ACETYLASE-RELATED"/>
    <property type="match status" value="1"/>
</dbReference>
<sequence length="228" mass="24814">MGSMLDCISRALIIAPHPDDEVLGCGGTMMRLAQQGTQVHVAIVTKAGTNRFGPDVARIGRSEAHEAHALLQVARTHFIDLPAAELDRVAHADMNAALGALVTEVAPDTLFVPFIGDVHLDHQLTFLSAMVAARPRGGKGPQRIYCYETLSETNWYAPGITPAFVPNVYVDISDALEAKVQAFNCYRSQVKQAPDERSPEVIRALACFRGATVHRPAAETFMLIRQIE</sequence>
<dbReference type="GO" id="GO:0016811">
    <property type="term" value="F:hydrolase activity, acting on carbon-nitrogen (but not peptide) bonds, in linear amides"/>
    <property type="evidence" value="ECO:0007669"/>
    <property type="project" value="TreeGrafter"/>
</dbReference>
<evidence type="ECO:0000313" key="1">
    <source>
        <dbReference type="EMBL" id="ALR19811.1"/>
    </source>
</evidence>
<dbReference type="Gene3D" id="3.40.50.10320">
    <property type="entry name" value="LmbE-like"/>
    <property type="match status" value="1"/>
</dbReference>
<dbReference type="InterPro" id="IPR003737">
    <property type="entry name" value="GlcNAc_PI_deacetylase-related"/>
</dbReference>
<dbReference type="Pfam" id="PF02585">
    <property type="entry name" value="PIG-L"/>
    <property type="match status" value="1"/>
</dbReference>
<dbReference type="STRING" id="1332080.ATN00_05285"/>
<evidence type="ECO:0000313" key="2">
    <source>
        <dbReference type="Proteomes" id="UP000056968"/>
    </source>
</evidence>
<dbReference type="Proteomes" id="UP000056968">
    <property type="component" value="Chromosome"/>
</dbReference>